<dbReference type="GO" id="GO:0017038">
    <property type="term" value="P:protein import"/>
    <property type="evidence" value="ECO:0007669"/>
    <property type="project" value="InterPro"/>
</dbReference>
<name>R7UIL9_CAPTE</name>
<dbReference type="PANTHER" id="PTHR30612:SF0">
    <property type="entry name" value="CHLOROPLAST PROTEIN-TRANSPORTING ATPASE"/>
    <property type="match status" value="1"/>
</dbReference>
<dbReference type="OMA" id="ASEFHEI"/>
<dbReference type="Gene3D" id="3.90.1440.10">
    <property type="entry name" value="SecA, preprotein cross-linking domain"/>
    <property type="match status" value="1"/>
</dbReference>
<evidence type="ECO:0000259" key="3">
    <source>
        <dbReference type="PROSITE" id="PS51192"/>
    </source>
</evidence>
<feature type="domain" description="SecA family profile" evidence="4">
    <location>
        <begin position="1"/>
        <end position="238"/>
    </location>
</feature>
<evidence type="ECO:0000313" key="7">
    <source>
        <dbReference type="Proteomes" id="UP000014760"/>
    </source>
</evidence>
<dbReference type="Pfam" id="PF07517">
    <property type="entry name" value="SecA_DEAD"/>
    <property type="match status" value="1"/>
</dbReference>
<sequence length="238" mass="26525">MTLSPHFIKAKLPTSTLNQAIGLLGAASHKILGLRPHTEQIIAILGLQHGYTLEMDTGEGKTLVSGLASILLAWRKRPCHVLTVNDYLAVRDKDFISPLTDFLGVSCGAVISEYSAEQRRQQYTCNIVYTTSQELLADFLRDRIILRRNDSHAYHVLGQVAGFQTDLVTRGISNVIVDEVDNILIDQAVSPLIIAAPGENKFLEDLISKANHIARYLENHVHYKVFSKQKYIQFNNSG</sequence>
<dbReference type="OrthoDB" id="6377869at2759"/>
<dbReference type="EnsemblMetazoa" id="CapteT105083">
    <property type="protein sequence ID" value="CapteP105083"/>
    <property type="gene ID" value="CapteG105083"/>
</dbReference>
<dbReference type="PROSITE" id="PS51196">
    <property type="entry name" value="SECA_MOTOR_DEAD"/>
    <property type="match status" value="1"/>
</dbReference>
<dbReference type="InterPro" id="IPR014018">
    <property type="entry name" value="SecA_motor_DEAD"/>
</dbReference>
<evidence type="ECO:0000256" key="2">
    <source>
        <dbReference type="ARBA" id="ARBA00023010"/>
    </source>
</evidence>
<reference evidence="5 7" key="2">
    <citation type="journal article" date="2013" name="Nature">
        <title>Insights into bilaterian evolution from three spiralian genomes.</title>
        <authorList>
            <person name="Simakov O."/>
            <person name="Marletaz F."/>
            <person name="Cho S.J."/>
            <person name="Edsinger-Gonzales E."/>
            <person name="Havlak P."/>
            <person name="Hellsten U."/>
            <person name="Kuo D.H."/>
            <person name="Larsson T."/>
            <person name="Lv J."/>
            <person name="Arendt D."/>
            <person name="Savage R."/>
            <person name="Osoegawa K."/>
            <person name="de Jong P."/>
            <person name="Grimwood J."/>
            <person name="Chapman J.A."/>
            <person name="Shapiro H."/>
            <person name="Aerts A."/>
            <person name="Otillar R.P."/>
            <person name="Terry A.Y."/>
            <person name="Boore J.L."/>
            <person name="Grigoriev I.V."/>
            <person name="Lindberg D.R."/>
            <person name="Seaver E.C."/>
            <person name="Weisblat D.A."/>
            <person name="Putnam N.H."/>
            <person name="Rokhsar D.S."/>
        </authorList>
    </citation>
    <scope>NUCLEOTIDE SEQUENCE</scope>
    <source>
        <strain evidence="5 7">I ESC-2004</strain>
    </source>
</reference>
<keyword evidence="7" id="KW-1185">Reference proteome</keyword>
<dbReference type="GO" id="GO:0005524">
    <property type="term" value="F:ATP binding"/>
    <property type="evidence" value="ECO:0007669"/>
    <property type="project" value="InterPro"/>
</dbReference>
<evidence type="ECO:0000256" key="1">
    <source>
        <dbReference type="ARBA" id="ARBA00022927"/>
    </source>
</evidence>
<dbReference type="EMBL" id="KB301073">
    <property type="protein sequence ID" value="ELU05943.1"/>
    <property type="molecule type" value="Genomic_DNA"/>
</dbReference>
<dbReference type="PRINTS" id="PR00906">
    <property type="entry name" value="SECA"/>
</dbReference>
<dbReference type="InterPro" id="IPR011115">
    <property type="entry name" value="SecA_DEAD"/>
</dbReference>
<organism evidence="5">
    <name type="scientific">Capitella teleta</name>
    <name type="common">Polychaete worm</name>
    <dbReference type="NCBI Taxonomy" id="283909"/>
    <lineage>
        <taxon>Eukaryota</taxon>
        <taxon>Metazoa</taxon>
        <taxon>Spiralia</taxon>
        <taxon>Lophotrochozoa</taxon>
        <taxon>Annelida</taxon>
        <taxon>Polychaeta</taxon>
        <taxon>Sedentaria</taxon>
        <taxon>Scolecida</taxon>
        <taxon>Capitellidae</taxon>
        <taxon>Capitella</taxon>
    </lineage>
</organism>
<evidence type="ECO:0000313" key="5">
    <source>
        <dbReference type="EMBL" id="ELU05943.1"/>
    </source>
</evidence>
<dbReference type="GO" id="GO:0006605">
    <property type="term" value="P:protein targeting"/>
    <property type="evidence" value="ECO:0007669"/>
    <property type="project" value="InterPro"/>
</dbReference>
<dbReference type="HOGENOM" id="CLU_048833_1_1_1"/>
<dbReference type="SUPFAM" id="SSF52540">
    <property type="entry name" value="P-loop containing nucleoside triphosphate hydrolases"/>
    <property type="match status" value="1"/>
</dbReference>
<dbReference type="PROSITE" id="PS51192">
    <property type="entry name" value="HELICASE_ATP_BIND_1"/>
    <property type="match status" value="1"/>
</dbReference>
<dbReference type="PANTHER" id="PTHR30612">
    <property type="entry name" value="SECA INNER MEMBRANE COMPONENT OF SEC PROTEIN SECRETION SYSTEM"/>
    <property type="match status" value="1"/>
</dbReference>
<reference evidence="6" key="3">
    <citation type="submission" date="2015-06" db="UniProtKB">
        <authorList>
            <consortium name="EnsemblMetazoa"/>
        </authorList>
    </citation>
    <scope>IDENTIFICATION</scope>
</reference>
<dbReference type="SMART" id="SM00957">
    <property type="entry name" value="SecA_DEAD"/>
    <property type="match status" value="1"/>
</dbReference>
<dbReference type="EMBL" id="AMQN01043877">
    <property type="status" value="NOT_ANNOTATED_CDS"/>
    <property type="molecule type" value="Genomic_DNA"/>
</dbReference>
<dbReference type="STRING" id="283909.R7UIL9"/>
<keyword evidence="2" id="KW-0811">Translocation</keyword>
<dbReference type="GO" id="GO:0006886">
    <property type="term" value="P:intracellular protein transport"/>
    <property type="evidence" value="ECO:0007669"/>
    <property type="project" value="InterPro"/>
</dbReference>
<dbReference type="InterPro" id="IPR000185">
    <property type="entry name" value="SecA"/>
</dbReference>
<evidence type="ECO:0000259" key="4">
    <source>
        <dbReference type="PROSITE" id="PS51196"/>
    </source>
</evidence>
<dbReference type="InterPro" id="IPR014001">
    <property type="entry name" value="Helicase_ATP-bd"/>
</dbReference>
<gene>
    <name evidence="5" type="ORF">CAPTEDRAFT_105083</name>
</gene>
<dbReference type="GO" id="GO:0016020">
    <property type="term" value="C:membrane"/>
    <property type="evidence" value="ECO:0007669"/>
    <property type="project" value="InterPro"/>
</dbReference>
<reference evidence="7" key="1">
    <citation type="submission" date="2012-12" db="EMBL/GenBank/DDBJ databases">
        <authorList>
            <person name="Hellsten U."/>
            <person name="Grimwood J."/>
            <person name="Chapman J.A."/>
            <person name="Shapiro H."/>
            <person name="Aerts A."/>
            <person name="Otillar R.P."/>
            <person name="Terry A.Y."/>
            <person name="Boore J.L."/>
            <person name="Simakov O."/>
            <person name="Marletaz F."/>
            <person name="Cho S.-J."/>
            <person name="Edsinger-Gonzales E."/>
            <person name="Havlak P."/>
            <person name="Kuo D.-H."/>
            <person name="Larsson T."/>
            <person name="Lv J."/>
            <person name="Arendt D."/>
            <person name="Savage R."/>
            <person name="Osoegawa K."/>
            <person name="de Jong P."/>
            <person name="Lindberg D.R."/>
            <person name="Seaver E.C."/>
            <person name="Weisblat D.A."/>
            <person name="Putnam N.H."/>
            <person name="Grigoriev I.V."/>
            <person name="Rokhsar D.S."/>
        </authorList>
    </citation>
    <scope>NUCLEOTIDE SEQUENCE</scope>
    <source>
        <strain evidence="7">I ESC-2004</strain>
    </source>
</reference>
<keyword evidence="1" id="KW-0653">Protein transport</keyword>
<dbReference type="InterPro" id="IPR027417">
    <property type="entry name" value="P-loop_NTPase"/>
</dbReference>
<dbReference type="AlphaFoldDB" id="R7UIL9"/>
<keyword evidence="1" id="KW-0813">Transport</keyword>
<feature type="domain" description="Helicase ATP-binding" evidence="3">
    <location>
        <begin position="42"/>
        <end position="216"/>
    </location>
</feature>
<proteinExistence type="predicted"/>
<accession>R7UIL9</accession>
<dbReference type="Gene3D" id="3.40.50.300">
    <property type="entry name" value="P-loop containing nucleotide triphosphate hydrolases"/>
    <property type="match status" value="1"/>
</dbReference>
<feature type="non-terminal residue" evidence="5">
    <location>
        <position position="238"/>
    </location>
</feature>
<protein>
    <submittedName>
        <fullName evidence="5 6">Uncharacterized protein</fullName>
    </submittedName>
</protein>
<evidence type="ECO:0000313" key="6">
    <source>
        <dbReference type="EnsemblMetazoa" id="CapteP105083"/>
    </source>
</evidence>
<dbReference type="CDD" id="cd17928">
    <property type="entry name" value="DEXDc_SecA"/>
    <property type="match status" value="1"/>
</dbReference>
<dbReference type="Proteomes" id="UP000014760">
    <property type="component" value="Unassembled WGS sequence"/>
</dbReference>